<dbReference type="EMBL" id="WNTK01000049">
    <property type="protein sequence ID" value="KAG9472519.1"/>
    <property type="molecule type" value="Genomic_DNA"/>
</dbReference>
<proteinExistence type="predicted"/>
<dbReference type="Proteomes" id="UP000770717">
    <property type="component" value="Unassembled WGS sequence"/>
</dbReference>
<evidence type="ECO:0000256" key="1">
    <source>
        <dbReference type="SAM" id="MobiDB-lite"/>
    </source>
</evidence>
<name>A0A8J6K260_ELECQ</name>
<dbReference type="AlphaFoldDB" id="A0A8J6K260"/>
<accession>A0A8J6K260</accession>
<feature type="region of interest" description="Disordered" evidence="1">
    <location>
        <begin position="17"/>
        <end position="50"/>
    </location>
</feature>
<feature type="compositionally biased region" description="Low complexity" evidence="1">
    <location>
        <begin position="17"/>
        <end position="26"/>
    </location>
</feature>
<evidence type="ECO:0000313" key="3">
    <source>
        <dbReference type="Proteomes" id="UP000770717"/>
    </source>
</evidence>
<evidence type="ECO:0000313" key="2">
    <source>
        <dbReference type="EMBL" id="KAG9472519.1"/>
    </source>
</evidence>
<keyword evidence="3" id="KW-1185">Reference proteome</keyword>
<sequence length="150" mass="16881">MEDFIVKMGRFKAKQAETPAKAAAKTLPEKEAIPYKNPSSTPPSPLDQENVISQDTSTLDYKILAIEVARLIAPDIQTTLASTVAGILRKLKDAVSQHGNRLDLIEYDMETTSSEHSANTKNVEKLIRDNSLFRDRLEDLENRSTYYRNL</sequence>
<reference evidence="2" key="1">
    <citation type="thesis" date="2020" institute="ProQuest LLC" country="789 East Eisenhower Parkway, Ann Arbor, MI, USA">
        <title>Comparative Genomics and Chromosome Evolution.</title>
        <authorList>
            <person name="Mudd A.B."/>
        </authorList>
    </citation>
    <scope>NUCLEOTIDE SEQUENCE</scope>
    <source>
        <strain evidence="2">HN-11 Male</strain>
        <tissue evidence="2">Kidney and liver</tissue>
    </source>
</reference>
<organism evidence="2 3">
    <name type="scientific">Eleutherodactylus coqui</name>
    <name type="common">Puerto Rican coqui</name>
    <dbReference type="NCBI Taxonomy" id="57060"/>
    <lineage>
        <taxon>Eukaryota</taxon>
        <taxon>Metazoa</taxon>
        <taxon>Chordata</taxon>
        <taxon>Craniata</taxon>
        <taxon>Vertebrata</taxon>
        <taxon>Euteleostomi</taxon>
        <taxon>Amphibia</taxon>
        <taxon>Batrachia</taxon>
        <taxon>Anura</taxon>
        <taxon>Neobatrachia</taxon>
        <taxon>Hyloidea</taxon>
        <taxon>Eleutherodactylidae</taxon>
        <taxon>Eleutherodactylinae</taxon>
        <taxon>Eleutherodactylus</taxon>
        <taxon>Eleutherodactylus</taxon>
    </lineage>
</organism>
<comment type="caution">
    <text evidence="2">The sequence shown here is derived from an EMBL/GenBank/DDBJ whole genome shotgun (WGS) entry which is preliminary data.</text>
</comment>
<protein>
    <submittedName>
        <fullName evidence="2">Uncharacterized protein</fullName>
    </submittedName>
</protein>
<gene>
    <name evidence="2" type="ORF">GDO78_019072</name>
</gene>